<dbReference type="AlphaFoldDB" id="A0A9P1IC30"/>
<feature type="region of interest" description="Disordered" evidence="1">
    <location>
        <begin position="1"/>
        <end position="30"/>
    </location>
</feature>
<reference evidence="2" key="1">
    <citation type="submission" date="2022-11" db="EMBL/GenBank/DDBJ databases">
        <authorList>
            <person name="Kikuchi T."/>
        </authorList>
    </citation>
    <scope>NUCLEOTIDE SEQUENCE</scope>
    <source>
        <strain evidence="2">PS1010</strain>
    </source>
</reference>
<evidence type="ECO:0000313" key="3">
    <source>
        <dbReference type="Proteomes" id="UP001152747"/>
    </source>
</evidence>
<feature type="region of interest" description="Disordered" evidence="1">
    <location>
        <begin position="191"/>
        <end position="214"/>
    </location>
</feature>
<feature type="compositionally biased region" description="Pro residues" evidence="1">
    <location>
        <begin position="17"/>
        <end position="27"/>
    </location>
</feature>
<evidence type="ECO:0000256" key="1">
    <source>
        <dbReference type="SAM" id="MobiDB-lite"/>
    </source>
</evidence>
<evidence type="ECO:0000313" key="2">
    <source>
        <dbReference type="EMBL" id="CAI5440502.1"/>
    </source>
</evidence>
<dbReference type="EMBL" id="CANHGI010000001">
    <property type="protein sequence ID" value="CAI5440502.1"/>
    <property type="molecule type" value="Genomic_DNA"/>
</dbReference>
<feature type="compositionally biased region" description="Acidic residues" evidence="1">
    <location>
        <begin position="1"/>
        <end position="14"/>
    </location>
</feature>
<proteinExistence type="predicted"/>
<name>A0A9P1IC30_9PELO</name>
<organism evidence="2 3">
    <name type="scientific">Caenorhabditis angaria</name>
    <dbReference type="NCBI Taxonomy" id="860376"/>
    <lineage>
        <taxon>Eukaryota</taxon>
        <taxon>Metazoa</taxon>
        <taxon>Ecdysozoa</taxon>
        <taxon>Nematoda</taxon>
        <taxon>Chromadorea</taxon>
        <taxon>Rhabditida</taxon>
        <taxon>Rhabditina</taxon>
        <taxon>Rhabditomorpha</taxon>
        <taxon>Rhabditoidea</taxon>
        <taxon>Rhabditidae</taxon>
        <taxon>Peloderinae</taxon>
        <taxon>Caenorhabditis</taxon>
    </lineage>
</organism>
<keyword evidence="3" id="KW-1185">Reference proteome</keyword>
<protein>
    <submittedName>
        <fullName evidence="2">Uncharacterized protein</fullName>
    </submittedName>
</protein>
<comment type="caution">
    <text evidence="2">The sequence shown here is derived from an EMBL/GenBank/DDBJ whole genome shotgun (WGS) entry which is preliminary data.</text>
</comment>
<gene>
    <name evidence="2" type="ORF">CAMP_LOCUS3139</name>
</gene>
<accession>A0A9P1IC30</accession>
<sequence>MSEDGEFSGDELEFEPLRPPPVEPILQPPKNASVPLDYGRLRRSAEILMHKGCNLQMNDRELRAAIKTAMEFEKSFIALLESKKQQFKILEECFEIESQQCRALLDECKEVLKEKHGIEGSEFENLLSPDELKAKITATFSDQPDTSKPPPNFRAPPPHLIGIPSQFSTPPPSLPHSHSSPQIRHHNLHPQHRISPFGVPQRDPRRIPPFITPPPFLAMERRFERGCWKSRSPPPTRRF</sequence>
<dbReference type="Proteomes" id="UP001152747">
    <property type="component" value="Unassembled WGS sequence"/>
</dbReference>